<dbReference type="InterPro" id="IPR011397">
    <property type="entry name" value="YhfC"/>
</dbReference>
<organism evidence="2 3">
    <name type="scientific">Sarcina ventriculi</name>
    <name type="common">Clostridium ventriculi</name>
    <dbReference type="NCBI Taxonomy" id="1267"/>
    <lineage>
        <taxon>Bacteria</taxon>
        <taxon>Bacillati</taxon>
        <taxon>Bacillota</taxon>
        <taxon>Clostridia</taxon>
        <taxon>Eubacteriales</taxon>
        <taxon>Clostridiaceae</taxon>
        <taxon>Sarcina</taxon>
    </lineage>
</organism>
<dbReference type="Pfam" id="PF10086">
    <property type="entry name" value="YhfC"/>
    <property type="match status" value="2"/>
</dbReference>
<accession>A0ABM9UPU0</accession>
<evidence type="ECO:0000313" key="3">
    <source>
        <dbReference type="Proteomes" id="UP000095488"/>
    </source>
</evidence>
<reference evidence="2 3" key="1">
    <citation type="submission" date="2015-09" db="EMBL/GenBank/DDBJ databases">
        <authorList>
            <consortium name="Pathogen Informatics"/>
        </authorList>
    </citation>
    <scope>NUCLEOTIDE SEQUENCE [LARGE SCALE GENOMIC DNA]</scope>
    <source>
        <strain evidence="2 3">2789STDY5834858</strain>
    </source>
</reference>
<dbReference type="RefSeq" id="WP_055257790.1">
    <property type="nucleotide sequence ID" value="NZ_CABIXL010000002.1"/>
</dbReference>
<sequence>MSIIIFFIIALILPIALSIYIYSKTKLNFSTFIIGFLTFFIPQVLIRLPILYYLTSIGISYSNTFPKQILLALSAGLVEVGADYIAFRFVLKKNTLGNGLIIGLSHGFCENLIIVSLPIILSILNGNFISISYMASFERLFALVAHISFALFAFYAVKHKNLIYLILGILLHGLSDSLIFILSNIYIMESAFALISIASFIAIIYIISKDKNVSKYDDIKLFI</sequence>
<comment type="caution">
    <text evidence="2">The sequence shown here is derived from an EMBL/GenBank/DDBJ whole genome shotgun (WGS) entry which is preliminary data.</text>
</comment>
<gene>
    <name evidence="2" type="ORF">ERS852473_00759</name>
</gene>
<keyword evidence="1" id="KW-0812">Transmembrane</keyword>
<evidence type="ECO:0000313" key="2">
    <source>
        <dbReference type="EMBL" id="CUN65476.1"/>
    </source>
</evidence>
<dbReference type="EMBL" id="CYZR01000002">
    <property type="protein sequence ID" value="CUN65476.1"/>
    <property type="molecule type" value="Genomic_DNA"/>
</dbReference>
<feature type="transmembrane region" description="Helical" evidence="1">
    <location>
        <begin position="29"/>
        <end position="54"/>
    </location>
</feature>
<feature type="transmembrane region" description="Helical" evidence="1">
    <location>
        <begin position="164"/>
        <end position="185"/>
    </location>
</feature>
<proteinExistence type="predicted"/>
<evidence type="ECO:0000256" key="1">
    <source>
        <dbReference type="SAM" id="Phobius"/>
    </source>
</evidence>
<keyword evidence="1" id="KW-1133">Transmembrane helix</keyword>
<keyword evidence="1" id="KW-0472">Membrane</keyword>
<feature type="transmembrane region" description="Helical" evidence="1">
    <location>
        <begin position="191"/>
        <end position="208"/>
    </location>
</feature>
<dbReference type="Proteomes" id="UP000095488">
    <property type="component" value="Unassembled WGS sequence"/>
</dbReference>
<protein>
    <submittedName>
        <fullName evidence="2">Predicted membrane protein</fullName>
    </submittedName>
</protein>
<feature type="transmembrane region" description="Helical" evidence="1">
    <location>
        <begin position="6"/>
        <end position="22"/>
    </location>
</feature>
<keyword evidence="3" id="KW-1185">Reference proteome</keyword>
<feature type="transmembrane region" description="Helical" evidence="1">
    <location>
        <begin position="69"/>
        <end position="91"/>
    </location>
</feature>
<feature type="transmembrane region" description="Helical" evidence="1">
    <location>
        <begin position="140"/>
        <end position="157"/>
    </location>
</feature>
<name>A0ABM9UPU0_SARVE</name>